<dbReference type="CDD" id="cd06583">
    <property type="entry name" value="PGRP"/>
    <property type="match status" value="1"/>
</dbReference>
<dbReference type="Gene3D" id="3.40.80.10">
    <property type="entry name" value="Peptidoglycan recognition protein-like"/>
    <property type="match status" value="1"/>
</dbReference>
<dbReference type="GO" id="GO:0008745">
    <property type="term" value="F:N-acetylmuramoyl-L-alanine amidase activity"/>
    <property type="evidence" value="ECO:0007669"/>
    <property type="project" value="InterPro"/>
</dbReference>
<gene>
    <name evidence="4" type="ORF">C7H83_06825</name>
</gene>
<dbReference type="RefSeq" id="WP_123985507.1">
    <property type="nucleotide sequence ID" value="NZ_CP027768.1"/>
</dbReference>
<feature type="domain" description="SH3b" evidence="2">
    <location>
        <begin position="379"/>
        <end position="441"/>
    </location>
</feature>
<dbReference type="EMBL" id="CP027768">
    <property type="protein sequence ID" value="AYW50192.1"/>
    <property type="molecule type" value="Genomic_DNA"/>
</dbReference>
<name>A0A3G5FIM3_TETHA</name>
<dbReference type="AlphaFoldDB" id="A0A3G5FIM3"/>
<dbReference type="InterPro" id="IPR003646">
    <property type="entry name" value="SH3-like_bac-type"/>
</dbReference>
<dbReference type="InterPro" id="IPR002502">
    <property type="entry name" value="Amidase_domain"/>
</dbReference>
<evidence type="ECO:0000313" key="5">
    <source>
        <dbReference type="Proteomes" id="UP000280475"/>
    </source>
</evidence>
<feature type="region of interest" description="Disordered" evidence="1">
    <location>
        <begin position="191"/>
        <end position="229"/>
    </location>
</feature>
<proteinExistence type="predicted"/>
<protein>
    <submittedName>
        <fullName evidence="4">N-acetylmuramoyl-L-alanine amidase</fullName>
    </submittedName>
</protein>
<sequence length="442" mass="48865">MKKIKTLIMTAIVAVMTFAPIVGAGAYSIDTTYNQMRSSQRTNNNYIILHETGGVAPAINNAQYFNREWRNAGTYSSHVVGDGGKVYQISPEGYVQWGAGSYANANSPVQIELARTNNKATFEKDYKAYVNLARDMAQKYNIPLTLDGAGRGIKSHLWVTENIWGNHQDPYGYLAEYGISKADLAQDLRTGLDSSDDADASKTTPAPGESAPEPDSNDYQNTSGSYTFQNTTRIRNSLGTSGGYTGINYDAGQSVNYDRVYRNVDGYDWLSYISYGGQRRYVAMTNGGSSQSSSNQSYESTSGTYRFNNTTRIRNGLGTGASYSGRNYTAGQSVVYDRVYRNVNGYDWLSYISYGGQRRYVAMTNSGSSQSTSTQQNTSGSYTFRNTTKIRNGAGVNAGYTGRNYNAGQTVHYDRIHRNVNGYDWLSYISYSGQRHYVAMTN</sequence>
<feature type="domain" description="SH3b" evidence="2">
    <location>
        <begin position="300"/>
        <end position="370"/>
    </location>
</feature>
<dbReference type="GO" id="GO:0009253">
    <property type="term" value="P:peptidoglycan catabolic process"/>
    <property type="evidence" value="ECO:0007669"/>
    <property type="project" value="InterPro"/>
</dbReference>
<dbReference type="Pfam" id="PF01510">
    <property type="entry name" value="Amidase_2"/>
    <property type="match status" value="1"/>
</dbReference>
<dbReference type="SUPFAM" id="SSF55846">
    <property type="entry name" value="N-acetylmuramoyl-L-alanine amidase-like"/>
    <property type="match status" value="1"/>
</dbReference>
<evidence type="ECO:0000313" key="4">
    <source>
        <dbReference type="EMBL" id="AYW50192.1"/>
    </source>
</evidence>
<reference evidence="4 5" key="1">
    <citation type="journal article" date="2012" name="Int. J. Syst. Evol. Microbiol.">
        <title>Characterization of Tetragenococcus strains from sugar thick juice reveals a novel species, Tetragenococcus osmophilus sp. nov., and divides Tetragenococcus halophilus into two subspecies, T. halophilus subsp. halophilus subsp. nov. and T. halophilus subsp. flandriensis subsp. nov.</title>
        <authorList>
            <person name="Juste A."/>
            <person name="Van Trappen S."/>
            <person name="Verreth C."/>
            <person name="Cleenwerck I."/>
            <person name="De Vos P."/>
            <person name="Lievens B."/>
            <person name="Willems K.A."/>
        </authorList>
    </citation>
    <scope>NUCLEOTIDE SEQUENCE [LARGE SCALE GENOMIC DNA]</scope>
    <source>
        <strain evidence="4 5">LMG 26042</strain>
    </source>
</reference>
<evidence type="ECO:0000259" key="3">
    <source>
        <dbReference type="SMART" id="SM00644"/>
    </source>
</evidence>
<feature type="domain" description="N-acetylmuramoyl-L-alanine amidase" evidence="3">
    <location>
        <begin position="33"/>
        <end position="171"/>
    </location>
</feature>
<feature type="compositionally biased region" description="Low complexity" evidence="1">
    <location>
        <begin position="365"/>
        <end position="381"/>
    </location>
</feature>
<dbReference type="Pfam" id="PF08460">
    <property type="entry name" value="SH3_5"/>
    <property type="match status" value="3"/>
</dbReference>
<dbReference type="Proteomes" id="UP000280475">
    <property type="component" value="Chromosome"/>
</dbReference>
<dbReference type="Gene3D" id="2.30.30.40">
    <property type="entry name" value="SH3 Domains"/>
    <property type="match status" value="3"/>
</dbReference>
<dbReference type="SMART" id="SM00644">
    <property type="entry name" value="Ami_2"/>
    <property type="match status" value="1"/>
</dbReference>
<feature type="compositionally biased region" description="Polar residues" evidence="1">
    <location>
        <begin position="217"/>
        <end position="229"/>
    </location>
</feature>
<evidence type="ECO:0000259" key="2">
    <source>
        <dbReference type="SMART" id="SM00287"/>
    </source>
</evidence>
<evidence type="ECO:0000256" key="1">
    <source>
        <dbReference type="SAM" id="MobiDB-lite"/>
    </source>
</evidence>
<feature type="domain" description="SH3b" evidence="2">
    <location>
        <begin position="223"/>
        <end position="288"/>
    </location>
</feature>
<dbReference type="InterPro" id="IPR036505">
    <property type="entry name" value="Amidase/PGRP_sf"/>
</dbReference>
<accession>A0A3G5FIM3</accession>
<feature type="region of interest" description="Disordered" evidence="1">
    <location>
        <begin position="365"/>
        <end position="385"/>
    </location>
</feature>
<organism evidence="4 5">
    <name type="scientific">Tetragenococcus halophilus</name>
    <name type="common">Pediococcus halophilus</name>
    <dbReference type="NCBI Taxonomy" id="51669"/>
    <lineage>
        <taxon>Bacteria</taxon>
        <taxon>Bacillati</taxon>
        <taxon>Bacillota</taxon>
        <taxon>Bacilli</taxon>
        <taxon>Lactobacillales</taxon>
        <taxon>Enterococcaceae</taxon>
        <taxon>Tetragenococcus</taxon>
    </lineage>
</organism>
<dbReference type="SMART" id="SM00287">
    <property type="entry name" value="SH3b"/>
    <property type="match status" value="3"/>
</dbReference>